<evidence type="ECO:0000259" key="1">
    <source>
        <dbReference type="Pfam" id="PF00076"/>
    </source>
</evidence>
<dbReference type="SUPFAM" id="SSF54928">
    <property type="entry name" value="RNA-binding domain, RBD"/>
    <property type="match status" value="1"/>
</dbReference>
<dbReference type="InterPro" id="IPR000504">
    <property type="entry name" value="RRM_dom"/>
</dbReference>
<protein>
    <submittedName>
        <fullName evidence="2">Serine/arginine-rich-splicing factor SR34</fullName>
    </submittedName>
</protein>
<accession>A0A438D829</accession>
<dbReference type="InterPro" id="IPR035979">
    <property type="entry name" value="RBD_domain_sf"/>
</dbReference>
<dbReference type="AlphaFoldDB" id="A0A438D829"/>
<sequence length="64" mass="7478">MSSRSSRTVYVGNLPGDIREREVEDLFYKASILKTLQIVHLYLKQSLKQTVASHFVEFRLCLVY</sequence>
<dbReference type="GO" id="GO:0003723">
    <property type="term" value="F:RNA binding"/>
    <property type="evidence" value="ECO:0007669"/>
    <property type="project" value="InterPro"/>
</dbReference>
<feature type="domain" description="RRM" evidence="1">
    <location>
        <begin position="9"/>
        <end position="43"/>
    </location>
</feature>
<proteinExistence type="predicted"/>
<evidence type="ECO:0000313" key="3">
    <source>
        <dbReference type="Proteomes" id="UP000288805"/>
    </source>
</evidence>
<dbReference type="Pfam" id="PF00076">
    <property type="entry name" value="RRM_1"/>
    <property type="match status" value="1"/>
</dbReference>
<dbReference type="EMBL" id="QGNW01001747">
    <property type="protein sequence ID" value="RVW31604.1"/>
    <property type="molecule type" value="Genomic_DNA"/>
</dbReference>
<evidence type="ECO:0000313" key="2">
    <source>
        <dbReference type="EMBL" id="RVW31604.1"/>
    </source>
</evidence>
<name>A0A438D829_VITVI</name>
<gene>
    <name evidence="2" type="primary">SR34_1</name>
    <name evidence="2" type="ORF">CK203_091114</name>
</gene>
<reference evidence="2 3" key="1">
    <citation type="journal article" date="2018" name="PLoS Genet.">
        <title>Population sequencing reveals clonal diversity and ancestral inbreeding in the grapevine cultivar Chardonnay.</title>
        <authorList>
            <person name="Roach M.J."/>
            <person name="Johnson D.L."/>
            <person name="Bohlmann J."/>
            <person name="van Vuuren H.J."/>
            <person name="Jones S.J."/>
            <person name="Pretorius I.S."/>
            <person name="Schmidt S.A."/>
            <person name="Borneman A.R."/>
        </authorList>
    </citation>
    <scope>NUCLEOTIDE SEQUENCE [LARGE SCALE GENOMIC DNA]</scope>
    <source>
        <strain evidence="3">cv. Chardonnay</strain>
        <tissue evidence="2">Leaf</tissue>
    </source>
</reference>
<dbReference type="Proteomes" id="UP000288805">
    <property type="component" value="Unassembled WGS sequence"/>
</dbReference>
<dbReference type="InterPro" id="IPR012677">
    <property type="entry name" value="Nucleotide-bd_a/b_plait_sf"/>
</dbReference>
<organism evidence="2 3">
    <name type="scientific">Vitis vinifera</name>
    <name type="common">Grape</name>
    <dbReference type="NCBI Taxonomy" id="29760"/>
    <lineage>
        <taxon>Eukaryota</taxon>
        <taxon>Viridiplantae</taxon>
        <taxon>Streptophyta</taxon>
        <taxon>Embryophyta</taxon>
        <taxon>Tracheophyta</taxon>
        <taxon>Spermatophyta</taxon>
        <taxon>Magnoliopsida</taxon>
        <taxon>eudicotyledons</taxon>
        <taxon>Gunneridae</taxon>
        <taxon>Pentapetalae</taxon>
        <taxon>rosids</taxon>
        <taxon>Vitales</taxon>
        <taxon>Vitaceae</taxon>
        <taxon>Viteae</taxon>
        <taxon>Vitis</taxon>
    </lineage>
</organism>
<comment type="caution">
    <text evidence="2">The sequence shown here is derived from an EMBL/GenBank/DDBJ whole genome shotgun (WGS) entry which is preliminary data.</text>
</comment>
<dbReference type="Gene3D" id="3.30.70.330">
    <property type="match status" value="1"/>
</dbReference>